<dbReference type="Gene3D" id="1.25.10.10">
    <property type="entry name" value="Leucine-rich Repeat Variant"/>
    <property type="match status" value="1"/>
</dbReference>
<accession>A0ABQ7TPB5</accession>
<protein>
    <submittedName>
        <fullName evidence="4">Uncharacterized protein</fullName>
    </submittedName>
</protein>
<dbReference type="Pfam" id="PF23227">
    <property type="entry name" value="HEAT_MROH2B_C"/>
    <property type="match status" value="1"/>
</dbReference>
<dbReference type="InterPro" id="IPR011989">
    <property type="entry name" value="ARM-like"/>
</dbReference>
<dbReference type="EMBL" id="JAIPUX010000035">
    <property type="protein sequence ID" value="KAH0631256.1"/>
    <property type="molecule type" value="Genomic_DNA"/>
</dbReference>
<dbReference type="PANTHER" id="PTHR23120">
    <property type="entry name" value="MAESTRO-RELATED HEAT DOMAIN-CONTAINING"/>
    <property type="match status" value="1"/>
</dbReference>
<dbReference type="InterPro" id="IPR045206">
    <property type="entry name" value="Maestro_heat-like_prot"/>
</dbReference>
<evidence type="ECO:0000259" key="3">
    <source>
        <dbReference type="Pfam" id="PF23227"/>
    </source>
</evidence>
<proteinExistence type="predicted"/>
<feature type="domain" description="Maestro-like HEAT-repeats" evidence="2">
    <location>
        <begin position="65"/>
        <end position="254"/>
    </location>
</feature>
<dbReference type="InterPro" id="IPR016024">
    <property type="entry name" value="ARM-type_fold"/>
</dbReference>
<dbReference type="SUPFAM" id="SSF48371">
    <property type="entry name" value="ARM repeat"/>
    <property type="match status" value="1"/>
</dbReference>
<sequence length="634" mass="71368">MSCSSPGEDIDLADRELEQFEAAAGKVELAAIPENLWEENLKLQLVSILHHLKCQNAMIRTLGLQKLSCILTKLEEHPSVQLPLLGQVVIVTCLCALDVDNGCDGEAATVLCQLLPIVRRTDDMLWHTEWGPDSIHNALTVLNFSAPVPSLFQDNSYNLAMVFGGYLPPKELFEAMNFLGGDAADFFGFFDVYCLFRELIRQFSGKSVMVQELLELLYANSKSRKKNSVATLAISVLATLHLKEVVSFLLEHSFRTCEDIWQAIFDSADPNQLIQLLLAKMDEKLEVNTVVQHATQVLYSLLKVDEYKDYFKDHFSVLFLTLLGQISSSFQENKLLMREPMETLQLLVHTLGARREETSSCWEQLSCSDGFSQGLCALVRILINASQFWIPKMVDYLLSIITFGEPRKLYEIAVTIYIELLTDRIKYMTDNQETIEHILRLLDHDSLGVRRMSLRGISSLILNSELMENPWCMQLALLNSLGTSKPDVLSRVMELLETVIPKVTFEVGADYVKMLAATYCTLIGHEEATVRAAAIKHLGLLRSRPGKPWFPTTSEETILEMVNVLIHLEDEDEVAEIRTYNKELVRGAALCCILHPNIQGVAVFKVAACFVGHLAHKKGEFLKKEDVQSCSTCK</sequence>
<feature type="domain" description="Maestro/Maestro-like HEAT-repeats" evidence="3">
    <location>
        <begin position="435"/>
        <end position="573"/>
    </location>
</feature>
<dbReference type="InterPro" id="IPR055406">
    <property type="entry name" value="HEAT_Maestro"/>
</dbReference>
<evidence type="ECO:0000256" key="1">
    <source>
        <dbReference type="ARBA" id="ARBA00022737"/>
    </source>
</evidence>
<gene>
    <name evidence="4" type="ORF">JD844_005517</name>
</gene>
<keyword evidence="5" id="KW-1185">Reference proteome</keyword>
<organism evidence="4 5">
    <name type="scientific">Phrynosoma platyrhinos</name>
    <name type="common">Desert horned lizard</name>
    <dbReference type="NCBI Taxonomy" id="52577"/>
    <lineage>
        <taxon>Eukaryota</taxon>
        <taxon>Metazoa</taxon>
        <taxon>Chordata</taxon>
        <taxon>Craniata</taxon>
        <taxon>Vertebrata</taxon>
        <taxon>Euteleostomi</taxon>
        <taxon>Lepidosauria</taxon>
        <taxon>Squamata</taxon>
        <taxon>Bifurcata</taxon>
        <taxon>Unidentata</taxon>
        <taxon>Episquamata</taxon>
        <taxon>Toxicofera</taxon>
        <taxon>Iguania</taxon>
        <taxon>Phrynosomatidae</taxon>
        <taxon>Phrynosomatinae</taxon>
        <taxon>Phrynosoma</taxon>
    </lineage>
</organism>
<evidence type="ECO:0000313" key="4">
    <source>
        <dbReference type="EMBL" id="KAH0631256.1"/>
    </source>
</evidence>
<name>A0ABQ7TPB5_PHRPL</name>
<evidence type="ECO:0000313" key="5">
    <source>
        <dbReference type="Proteomes" id="UP000826234"/>
    </source>
</evidence>
<reference evidence="4 5" key="1">
    <citation type="journal article" date="2022" name="Gigascience">
        <title>A chromosome-level genome assembly and annotation of the desert horned lizard, Phrynosoma platyrhinos, provides insight into chromosomal rearrangements among reptiles.</title>
        <authorList>
            <person name="Koochekian N."/>
            <person name="Ascanio A."/>
            <person name="Farleigh K."/>
            <person name="Card D.C."/>
            <person name="Schield D.R."/>
            <person name="Castoe T.A."/>
            <person name="Jezkova T."/>
        </authorList>
    </citation>
    <scope>NUCLEOTIDE SEQUENCE [LARGE SCALE GENOMIC DNA]</scope>
    <source>
        <strain evidence="4">NK-2021</strain>
    </source>
</reference>
<dbReference type="Proteomes" id="UP000826234">
    <property type="component" value="Unassembled WGS sequence"/>
</dbReference>
<dbReference type="Pfam" id="PF21047">
    <property type="entry name" value="HEAT_Maestro"/>
    <property type="match status" value="1"/>
</dbReference>
<comment type="caution">
    <text evidence="4">The sequence shown here is derived from an EMBL/GenBank/DDBJ whole genome shotgun (WGS) entry which is preliminary data.</text>
</comment>
<dbReference type="InterPro" id="IPR048465">
    <property type="entry name" value="Maestro-like_HEAT"/>
</dbReference>
<keyword evidence="1" id="KW-0677">Repeat</keyword>
<evidence type="ECO:0000259" key="2">
    <source>
        <dbReference type="Pfam" id="PF21047"/>
    </source>
</evidence>
<dbReference type="PANTHER" id="PTHR23120:SF5">
    <property type="entry name" value="MAESTRO HEAT-LIKE REPEAT FAMILY MEMBER 9"/>
    <property type="match status" value="1"/>
</dbReference>